<accession>A0A7R8D1F7</accession>
<protein>
    <submittedName>
        <fullName evidence="1">(salmon louse) hypothetical protein</fullName>
    </submittedName>
</protein>
<evidence type="ECO:0000313" key="2">
    <source>
        <dbReference type="Proteomes" id="UP000675881"/>
    </source>
</evidence>
<dbReference type="EMBL" id="HG994585">
    <property type="protein sequence ID" value="CAF2989229.1"/>
    <property type="molecule type" value="Genomic_DNA"/>
</dbReference>
<proteinExistence type="predicted"/>
<evidence type="ECO:0000313" key="1">
    <source>
        <dbReference type="EMBL" id="CAF2989229.1"/>
    </source>
</evidence>
<keyword evidence="2" id="KW-1185">Reference proteome</keyword>
<dbReference type="AlphaFoldDB" id="A0A7R8D1F7"/>
<sequence>MDKNLTVSCTLCAGGRPRELLTAKNSTSNLNRYLERVHSNLWLVANQSFASVPVEDDGTSESKQQKLDFSRPVVKMLEEEEVRRLVAEYVVEDALPLSIVEAPARSTVASEFLEEVRGKKKLIGPTVTRWNSFYDNATKPSSAPVEKLFGVGGLDLSTKQNCLGDEPFQRLLSCCAITNTLVTLD</sequence>
<name>A0A7R8D1F7_LEPSM</name>
<dbReference type="Proteomes" id="UP000675881">
    <property type="component" value="Chromosome 6"/>
</dbReference>
<gene>
    <name evidence="1" type="ORF">LSAA_12379</name>
</gene>
<organism evidence="1 2">
    <name type="scientific">Lepeophtheirus salmonis</name>
    <name type="common">Salmon louse</name>
    <name type="synonym">Caligus salmonis</name>
    <dbReference type="NCBI Taxonomy" id="72036"/>
    <lineage>
        <taxon>Eukaryota</taxon>
        <taxon>Metazoa</taxon>
        <taxon>Ecdysozoa</taxon>
        <taxon>Arthropoda</taxon>
        <taxon>Crustacea</taxon>
        <taxon>Multicrustacea</taxon>
        <taxon>Hexanauplia</taxon>
        <taxon>Copepoda</taxon>
        <taxon>Siphonostomatoida</taxon>
        <taxon>Caligidae</taxon>
        <taxon>Lepeophtheirus</taxon>
    </lineage>
</organism>
<reference evidence="1" key="1">
    <citation type="submission" date="2021-02" db="EMBL/GenBank/DDBJ databases">
        <authorList>
            <person name="Bekaert M."/>
        </authorList>
    </citation>
    <scope>NUCLEOTIDE SEQUENCE</scope>
    <source>
        <strain evidence="1">IoA-00</strain>
    </source>
</reference>